<reference evidence="2 3" key="1">
    <citation type="submission" date="2022-06" db="EMBL/GenBank/DDBJ databases">
        <title>Paraconexibacter antarcticus.</title>
        <authorList>
            <person name="Kim C.S."/>
        </authorList>
    </citation>
    <scope>NUCLEOTIDE SEQUENCE [LARGE SCALE GENOMIC DNA]</scope>
    <source>
        <strain evidence="2 3">02-257</strain>
    </source>
</reference>
<dbReference type="InterPro" id="IPR003399">
    <property type="entry name" value="Mce/MlaD"/>
</dbReference>
<evidence type="ECO:0000313" key="2">
    <source>
        <dbReference type="EMBL" id="UTI66751.1"/>
    </source>
</evidence>
<evidence type="ECO:0000259" key="1">
    <source>
        <dbReference type="Pfam" id="PF02470"/>
    </source>
</evidence>
<sequence>MTAMREQIMRKRRAFAGAGAFVVGAAVLLWVLIGSGGGYTIHARFANAGQLIKGNDVQVAGRKVGTIRDITLTPNGEADVRLSISDGSITPLHQGTRASIRAVGQAGVASRFVDLTLAPPSAPEIADGSVLPASQTTGIVDLDALLDTFGPDQRRDVAALIDHSSQVFAGSGSRYFHSMLGKLDPAMGEVQKVLQELAFDRGALARLIHTGALASRAVAAQPSELDGAVVNAARTFTALAQVRDPLGDALHRAPAVLQQARGTLRRTSVAVQALRPTLRAVPAAAGPLRAVATEAAPALLGARPAVRDLIGQLPALRRSLRGLPQLEQPGVAALRAVAPAAEGLRPILRGLRYYAPDFLLGVTNGLAGLLSSSYNRSGHYARLSFEVNGQTEVSGLASELLTKFPTVPGLLNARTHLLAPCPGSAAPPAPDHSNPWIPDASLCDPRDSIPASVNIP</sequence>
<dbReference type="RefSeq" id="WP_254573417.1">
    <property type="nucleotide sequence ID" value="NZ_CP098502.1"/>
</dbReference>
<dbReference type="InterPro" id="IPR052336">
    <property type="entry name" value="MlaD_Phospholipid_Transporter"/>
</dbReference>
<proteinExistence type="predicted"/>
<organism evidence="2 3">
    <name type="scientific">Paraconexibacter antarcticus</name>
    <dbReference type="NCBI Taxonomy" id="2949664"/>
    <lineage>
        <taxon>Bacteria</taxon>
        <taxon>Bacillati</taxon>
        <taxon>Actinomycetota</taxon>
        <taxon>Thermoleophilia</taxon>
        <taxon>Solirubrobacterales</taxon>
        <taxon>Paraconexibacteraceae</taxon>
        <taxon>Paraconexibacter</taxon>
    </lineage>
</organism>
<dbReference type="PANTHER" id="PTHR33371">
    <property type="entry name" value="INTERMEMBRANE PHOSPHOLIPID TRANSPORT SYSTEM BINDING PROTEIN MLAD-RELATED"/>
    <property type="match status" value="1"/>
</dbReference>
<feature type="domain" description="Mce/MlaD" evidence="1">
    <location>
        <begin position="38"/>
        <end position="105"/>
    </location>
</feature>
<evidence type="ECO:0000313" key="3">
    <source>
        <dbReference type="Proteomes" id="UP001056035"/>
    </source>
</evidence>
<dbReference type="PANTHER" id="PTHR33371:SF4">
    <property type="entry name" value="INTERMEMBRANE PHOSPHOLIPID TRANSPORT SYSTEM BINDING PROTEIN MLAD"/>
    <property type="match status" value="1"/>
</dbReference>
<dbReference type="EMBL" id="CP098502">
    <property type="protein sequence ID" value="UTI66751.1"/>
    <property type="molecule type" value="Genomic_DNA"/>
</dbReference>
<dbReference type="Proteomes" id="UP001056035">
    <property type="component" value="Chromosome"/>
</dbReference>
<dbReference type="Pfam" id="PF02470">
    <property type="entry name" value="MlaD"/>
    <property type="match status" value="1"/>
</dbReference>
<accession>A0ABY5DZU6</accession>
<gene>
    <name evidence="2" type="ORF">NBH00_11200</name>
</gene>
<name>A0ABY5DZU6_9ACTN</name>
<protein>
    <submittedName>
        <fullName evidence="2">MlaD family protein</fullName>
    </submittedName>
</protein>
<keyword evidence="3" id="KW-1185">Reference proteome</keyword>